<organism evidence="2 3">
    <name type="scientific">candidate division KD3-62 bacterium DG_56</name>
    <dbReference type="NCBI Taxonomy" id="1704032"/>
    <lineage>
        <taxon>Bacteria</taxon>
        <taxon>candidate division KD3-62</taxon>
    </lineage>
</organism>
<dbReference type="InterPro" id="IPR003961">
    <property type="entry name" value="FN3_dom"/>
</dbReference>
<protein>
    <recommendedName>
        <fullName evidence="1">Fibronectin type-III domain-containing protein</fullName>
    </recommendedName>
</protein>
<dbReference type="InterPro" id="IPR013783">
    <property type="entry name" value="Ig-like_fold"/>
</dbReference>
<dbReference type="Proteomes" id="UP000052020">
    <property type="component" value="Unassembled WGS sequence"/>
</dbReference>
<gene>
    <name evidence="2" type="ORF">AMK68_01680</name>
</gene>
<evidence type="ECO:0000313" key="3">
    <source>
        <dbReference type="Proteomes" id="UP000052020"/>
    </source>
</evidence>
<dbReference type="SUPFAM" id="SSF49265">
    <property type="entry name" value="Fibronectin type III"/>
    <property type="match status" value="1"/>
</dbReference>
<comment type="caution">
    <text evidence="2">The sequence shown here is derived from an EMBL/GenBank/DDBJ whole genome shotgun (WGS) entry which is preliminary data.</text>
</comment>
<name>A0A0S7XPI8_9BACT</name>
<dbReference type="AlphaFoldDB" id="A0A0S7XPI8"/>
<accession>A0A0S7XPI8</accession>
<proteinExistence type="predicted"/>
<evidence type="ECO:0000259" key="1">
    <source>
        <dbReference type="PROSITE" id="PS50853"/>
    </source>
</evidence>
<evidence type="ECO:0000313" key="2">
    <source>
        <dbReference type="EMBL" id="KPJ64418.1"/>
    </source>
</evidence>
<dbReference type="Gene3D" id="2.60.40.10">
    <property type="entry name" value="Immunoglobulins"/>
    <property type="match status" value="3"/>
</dbReference>
<dbReference type="EMBL" id="LIZY01000027">
    <property type="protein sequence ID" value="KPJ64418.1"/>
    <property type="molecule type" value="Genomic_DNA"/>
</dbReference>
<sequence>MVVSLAMLTSGAQADGIPVGPQRMHREVIRGSEARYTVEVGGDLDEFNTLDYQGQRRWRFQPNISVTISNTGDTLVANPRIVINRRRNWHSMGDIIAEIFEPGQNDEERAFALWDWCRRNISGGATTDKTLWGDERSVVRFMNSFGTGACGTFHIVMPLIGDAAGMDCDSGCLGHCAHAVQRERYGGRDHYFDCMIGHGRGQPAGHFPLALDNHTIAGADDICGDRYVLARAGSDAGFGAVLSYFNPGRSFHPMKHQFREPRTMGMALRPGERIERTWLPVERSWVDGKPLPERAPNGRGTVRYQPRLTEKDVRRDAVSLDNMAFGNDGLRAAQTDLSAEVVYRIYSPYVLTGGSLGGTFNVPADGAVELLLSFDGQKWDSIWRGERGQSIAKISLDDRPECGAPALTHHYFLKARIAADAPAATRVVQIWMEAEFQAYLPSLPALAAGENTVEYRDDTAEPHQITIEHRWREATAASIPAAPEALMRPSDGGDSGFNIVFEWKMPDDPGAAIDAYEFFLSPRLDLAWPLLACYHSVIHSPDPKFSPPTTDAFIDGHSYYWRVRARSSDGVWGPWSQTWSFTAHGPGPATDPAVEFDQATGRATLAWQPPGSGRRAVRYQIYASDAPGFTPLLEPTESYLRVGDKEPTVLPANLIGDTTDTQFDVTGRTEPFYRIVAMDDAGSRSQPTVCAALPHPALAAGAPLAAVVGQQFEARIPVIRSIGLPATDCKGPPQYGEDEFSLRINASPDWLTVDGKAGSLRGIPPASARGEHRVTVELAAASGKPCTRDYVIMVR</sequence>
<feature type="domain" description="Fibronectin type-III" evidence="1">
    <location>
        <begin position="482"/>
        <end position="586"/>
    </location>
</feature>
<dbReference type="PROSITE" id="PS50853">
    <property type="entry name" value="FN3"/>
    <property type="match status" value="1"/>
</dbReference>
<dbReference type="CDD" id="cd00063">
    <property type="entry name" value="FN3"/>
    <property type="match status" value="1"/>
</dbReference>
<reference evidence="2 3" key="1">
    <citation type="journal article" date="2015" name="Microbiome">
        <title>Genomic resolution of linkages in carbon, nitrogen, and sulfur cycling among widespread estuary sediment bacteria.</title>
        <authorList>
            <person name="Baker B.J."/>
            <person name="Lazar C.S."/>
            <person name="Teske A.P."/>
            <person name="Dick G.J."/>
        </authorList>
    </citation>
    <scope>NUCLEOTIDE SEQUENCE [LARGE SCALE GENOMIC DNA]</scope>
    <source>
        <strain evidence="2">DG_56</strain>
    </source>
</reference>
<dbReference type="InterPro" id="IPR036116">
    <property type="entry name" value="FN3_sf"/>
</dbReference>